<dbReference type="PROSITE" id="PS00181">
    <property type="entry name" value="GLNA_ATP"/>
    <property type="match status" value="1"/>
</dbReference>
<dbReference type="GO" id="GO:0004356">
    <property type="term" value="F:glutamine synthetase activity"/>
    <property type="evidence" value="ECO:0007669"/>
    <property type="project" value="UniProtKB-EC"/>
</dbReference>
<dbReference type="AlphaFoldDB" id="A0A834BL23"/>
<evidence type="ECO:0000313" key="14">
    <source>
        <dbReference type="EMBL" id="KAF6715717.1"/>
    </source>
</evidence>
<dbReference type="PANTHER" id="PTHR20852">
    <property type="entry name" value="GLUTAMINE SYNTHETASE"/>
    <property type="match status" value="1"/>
</dbReference>
<sequence>MASVSSSSHLSKVVRQKYMSLPQGGKCQVTYIWIDGTGEGLRNKTKTLDTEPAGIEDIPEWNFDGSSTYQSMGSNSDMYLVPVCMFRDPFTLDPNKLVLCEVLTHNRLPAETNHRHRCNEVMEKVKEHSLWFGMEQEYALLGIDGLPFSWPPNGFPAPQGPYYCGVGANSAYGRDIVESHYKACLYAGVKICGTNAEVMPSQWEYQVGICEGIEMGDHLWVSRFLLHRVCEDFGVLATLDPKPVKGNWNGSGCHTNVSTKQMREEGGLLHIEAAIEKLSKHHQEHIRVYDLNNGQDNMRRLTGMHETSSIHDFSAGVANRGASIRIPRQVGKDKKGYFEDRRPASNCDPYMVTAAIAETCLLESEEGE</sequence>
<dbReference type="Pfam" id="PF03951">
    <property type="entry name" value="Gln-synt_N"/>
    <property type="match status" value="1"/>
</dbReference>
<dbReference type="GO" id="GO:0006542">
    <property type="term" value="P:glutamine biosynthetic process"/>
    <property type="evidence" value="ECO:0007669"/>
    <property type="project" value="InterPro"/>
</dbReference>
<dbReference type="PANTHER" id="PTHR20852:SF43">
    <property type="entry name" value="GLUTAMINE SYNTHETASE"/>
    <property type="match status" value="1"/>
</dbReference>
<feature type="domain" description="GS catalytic" evidence="13">
    <location>
        <begin position="114"/>
        <end position="368"/>
    </location>
</feature>
<protein>
    <recommendedName>
        <fullName evidence="4 11">Glutamine synthetase</fullName>
        <ecNumber evidence="3 11">6.3.1.2</ecNumber>
    </recommendedName>
</protein>
<comment type="caution">
    <text evidence="14">The sequence shown here is derived from an EMBL/GenBank/DDBJ whole genome shotgun (WGS) entry which is preliminary data.</text>
</comment>
<evidence type="ECO:0000259" key="13">
    <source>
        <dbReference type="PROSITE" id="PS51987"/>
    </source>
</evidence>
<dbReference type="GO" id="GO:0005737">
    <property type="term" value="C:cytoplasm"/>
    <property type="evidence" value="ECO:0007669"/>
    <property type="project" value="UniProtKB-SubCell"/>
</dbReference>
<dbReference type="EC" id="6.3.1.2" evidence="3 11"/>
<dbReference type="InterPro" id="IPR050292">
    <property type="entry name" value="Glutamine_Synthetase"/>
</dbReference>
<evidence type="ECO:0000256" key="11">
    <source>
        <dbReference type="RuleBase" id="RU004356"/>
    </source>
</evidence>
<dbReference type="Pfam" id="PF00120">
    <property type="entry name" value="Gln-synt_C"/>
    <property type="match status" value="1"/>
</dbReference>
<evidence type="ECO:0000256" key="2">
    <source>
        <dbReference type="ARBA" id="ARBA00009897"/>
    </source>
</evidence>
<feature type="domain" description="GS beta-grasp" evidence="12">
    <location>
        <begin position="27"/>
        <end position="107"/>
    </location>
</feature>
<proteinExistence type="inferred from homology"/>
<evidence type="ECO:0000256" key="5">
    <source>
        <dbReference type="ARBA" id="ARBA00022490"/>
    </source>
</evidence>
<evidence type="ECO:0000256" key="8">
    <source>
        <dbReference type="ARBA" id="ARBA00022840"/>
    </source>
</evidence>
<dbReference type="InterPro" id="IPR008146">
    <property type="entry name" value="Gln_synth_cat_dom"/>
</dbReference>
<dbReference type="SUPFAM" id="SSF55931">
    <property type="entry name" value="Glutamine synthetase/guanido kinase"/>
    <property type="match status" value="1"/>
</dbReference>
<keyword evidence="7 11" id="KW-0547">Nucleotide-binding</keyword>
<dbReference type="InterPro" id="IPR014746">
    <property type="entry name" value="Gln_synth/guanido_kin_cat_dom"/>
</dbReference>
<organism evidence="14 15">
    <name type="scientific">Oryzias melastigma</name>
    <name type="common">Marine medaka</name>
    <dbReference type="NCBI Taxonomy" id="30732"/>
    <lineage>
        <taxon>Eukaryota</taxon>
        <taxon>Metazoa</taxon>
        <taxon>Chordata</taxon>
        <taxon>Craniata</taxon>
        <taxon>Vertebrata</taxon>
        <taxon>Euteleostomi</taxon>
        <taxon>Actinopterygii</taxon>
        <taxon>Neopterygii</taxon>
        <taxon>Teleostei</taxon>
        <taxon>Neoteleostei</taxon>
        <taxon>Acanthomorphata</taxon>
        <taxon>Ovalentaria</taxon>
        <taxon>Atherinomorphae</taxon>
        <taxon>Beloniformes</taxon>
        <taxon>Adrianichthyidae</taxon>
        <taxon>Oryziinae</taxon>
        <taxon>Oryzias</taxon>
    </lineage>
</organism>
<dbReference type="SMART" id="SM01230">
    <property type="entry name" value="Gln-synt_C"/>
    <property type="match status" value="1"/>
</dbReference>
<dbReference type="FunFam" id="3.30.590.10:FF:000011">
    <property type="entry name" value="Glutamine synthetase"/>
    <property type="match status" value="1"/>
</dbReference>
<dbReference type="SUPFAM" id="SSF54368">
    <property type="entry name" value="Glutamine synthetase, N-terminal domain"/>
    <property type="match status" value="1"/>
</dbReference>
<accession>A0A834BL23</accession>
<evidence type="ECO:0000256" key="9">
    <source>
        <dbReference type="PROSITE-ProRule" id="PRU01330"/>
    </source>
</evidence>
<dbReference type="InterPro" id="IPR036651">
    <property type="entry name" value="Gln_synt_N_sf"/>
</dbReference>
<evidence type="ECO:0000256" key="3">
    <source>
        <dbReference type="ARBA" id="ARBA00012937"/>
    </source>
</evidence>
<dbReference type="PROSITE" id="PS00180">
    <property type="entry name" value="GLNA_1"/>
    <property type="match status" value="1"/>
</dbReference>
<dbReference type="GO" id="GO:0005524">
    <property type="term" value="F:ATP binding"/>
    <property type="evidence" value="ECO:0007669"/>
    <property type="project" value="UniProtKB-KW"/>
</dbReference>
<dbReference type="Proteomes" id="UP000646548">
    <property type="component" value="Unassembled WGS sequence"/>
</dbReference>
<dbReference type="EMBL" id="WKFB01001030">
    <property type="protein sequence ID" value="KAF6715717.1"/>
    <property type="molecule type" value="Genomic_DNA"/>
</dbReference>
<comment type="subcellular location">
    <subcellularLocation>
        <location evidence="1">Cytoplasm</location>
    </subcellularLocation>
</comment>
<reference evidence="14" key="1">
    <citation type="journal article" name="BMC Genomics">
        <title>Long-read sequencing and de novo genome assembly of marine medaka (Oryzias melastigma).</title>
        <authorList>
            <person name="Liang P."/>
            <person name="Saqib H.S.A."/>
            <person name="Ni X."/>
            <person name="Shen Y."/>
        </authorList>
    </citation>
    <scope>NUCLEOTIDE SEQUENCE</scope>
    <source>
        <strain evidence="14">Bigg-433</strain>
    </source>
</reference>
<comment type="catalytic activity">
    <reaction evidence="11">
        <text>L-glutamate + NH4(+) + ATP = L-glutamine + ADP + phosphate + H(+)</text>
        <dbReference type="Rhea" id="RHEA:16169"/>
        <dbReference type="ChEBI" id="CHEBI:15378"/>
        <dbReference type="ChEBI" id="CHEBI:28938"/>
        <dbReference type="ChEBI" id="CHEBI:29985"/>
        <dbReference type="ChEBI" id="CHEBI:30616"/>
        <dbReference type="ChEBI" id="CHEBI:43474"/>
        <dbReference type="ChEBI" id="CHEBI:58359"/>
        <dbReference type="ChEBI" id="CHEBI:456216"/>
        <dbReference type="EC" id="6.3.1.2"/>
    </reaction>
</comment>
<keyword evidence="8 11" id="KW-0067">ATP-binding</keyword>
<evidence type="ECO:0000259" key="12">
    <source>
        <dbReference type="PROSITE" id="PS51986"/>
    </source>
</evidence>
<dbReference type="FunFam" id="3.10.20.70:FF:000004">
    <property type="entry name" value="Glutamine synthetase"/>
    <property type="match status" value="1"/>
</dbReference>
<evidence type="ECO:0000313" key="15">
    <source>
        <dbReference type="Proteomes" id="UP000646548"/>
    </source>
</evidence>
<evidence type="ECO:0000256" key="1">
    <source>
        <dbReference type="ARBA" id="ARBA00004496"/>
    </source>
</evidence>
<dbReference type="InterPro" id="IPR027303">
    <property type="entry name" value="Gln_synth_gly_rich_site"/>
</dbReference>
<dbReference type="InterPro" id="IPR008147">
    <property type="entry name" value="Gln_synt_N"/>
</dbReference>
<dbReference type="InterPro" id="IPR027302">
    <property type="entry name" value="Gln_synth_N_conserv_site"/>
</dbReference>
<evidence type="ECO:0000256" key="7">
    <source>
        <dbReference type="ARBA" id="ARBA00022741"/>
    </source>
</evidence>
<dbReference type="Gene3D" id="3.30.590.10">
    <property type="entry name" value="Glutamine synthetase/guanido kinase, catalytic domain"/>
    <property type="match status" value="1"/>
</dbReference>
<comment type="similarity">
    <text evidence="2 9 10">Belongs to the glutamine synthetase family.</text>
</comment>
<evidence type="ECO:0000256" key="10">
    <source>
        <dbReference type="RuleBase" id="RU000384"/>
    </source>
</evidence>
<dbReference type="PROSITE" id="PS51987">
    <property type="entry name" value="GS_CATALYTIC"/>
    <property type="match status" value="1"/>
</dbReference>
<name>A0A834BL23_ORYME</name>
<evidence type="ECO:0000256" key="6">
    <source>
        <dbReference type="ARBA" id="ARBA00022598"/>
    </source>
</evidence>
<dbReference type="Gene3D" id="3.10.20.70">
    <property type="entry name" value="Glutamine synthetase, N-terminal domain"/>
    <property type="match status" value="1"/>
</dbReference>
<dbReference type="PROSITE" id="PS51986">
    <property type="entry name" value="GS_BETA_GRASP"/>
    <property type="match status" value="1"/>
</dbReference>
<evidence type="ECO:0000256" key="4">
    <source>
        <dbReference type="ARBA" id="ARBA00021364"/>
    </source>
</evidence>
<keyword evidence="6 11" id="KW-0436">Ligase</keyword>
<keyword evidence="5" id="KW-0963">Cytoplasm</keyword>
<gene>
    <name evidence="14" type="ORF">FQA47_014196</name>
</gene>